<sequence>MSNENKNTKTYKIDWPKYKPLDEWLKGQPTETWKETFEKDGYLVVHGLIDKDFVEIYKDVYMKLLNGEIDTRRHRQDLGCNEPQKTQVENICQIMWPHLYVPSLMEGPLSERVQAINKIIIGPDAAFDFNMLISKVALDQSTVDNGCMWFVPGSHKLPLRKHWPASKGAHVLQCECTEGLDETKRDDVVIIRREVNN</sequence>
<dbReference type="PANTHER" id="PTHR20883:SF46">
    <property type="entry name" value="PHYTANOYL-COA HYDROXYLASE"/>
    <property type="match status" value="1"/>
</dbReference>
<gene>
    <name evidence="2" type="ORF">NEMVEDRAFT_v1g197982</name>
</gene>
<organism evidence="2 3">
    <name type="scientific">Nematostella vectensis</name>
    <name type="common">Starlet sea anemone</name>
    <dbReference type="NCBI Taxonomy" id="45351"/>
    <lineage>
        <taxon>Eukaryota</taxon>
        <taxon>Metazoa</taxon>
        <taxon>Cnidaria</taxon>
        <taxon>Anthozoa</taxon>
        <taxon>Hexacorallia</taxon>
        <taxon>Actiniaria</taxon>
        <taxon>Edwardsiidae</taxon>
        <taxon>Nematostella</taxon>
    </lineage>
</organism>
<dbReference type="PhylomeDB" id="A7RJD8"/>
<accession>A7RJD8</accession>
<evidence type="ECO:0000313" key="2">
    <source>
        <dbReference type="EMBL" id="EDO48247.1"/>
    </source>
</evidence>
<dbReference type="eggNOG" id="KOG3290">
    <property type="taxonomic scope" value="Eukaryota"/>
</dbReference>
<dbReference type="EMBL" id="DS469514">
    <property type="protein sequence ID" value="EDO48247.1"/>
    <property type="molecule type" value="Genomic_DNA"/>
</dbReference>
<dbReference type="STRING" id="45351.A7RJD8"/>
<reference evidence="2 3" key="1">
    <citation type="journal article" date="2007" name="Science">
        <title>Sea anemone genome reveals ancestral eumetazoan gene repertoire and genomic organization.</title>
        <authorList>
            <person name="Putnam N.H."/>
            <person name="Srivastava M."/>
            <person name="Hellsten U."/>
            <person name="Dirks B."/>
            <person name="Chapman J."/>
            <person name="Salamov A."/>
            <person name="Terry A."/>
            <person name="Shapiro H."/>
            <person name="Lindquist E."/>
            <person name="Kapitonov V.V."/>
            <person name="Jurka J."/>
            <person name="Genikhovich G."/>
            <person name="Grigoriev I.V."/>
            <person name="Lucas S.M."/>
            <person name="Steele R.E."/>
            <person name="Finnerty J.R."/>
            <person name="Technau U."/>
            <person name="Martindale M.Q."/>
            <person name="Rokhsar D.S."/>
        </authorList>
    </citation>
    <scope>NUCLEOTIDE SEQUENCE [LARGE SCALE GENOMIC DNA]</scope>
    <source>
        <strain evidence="3">CH2 X CH6</strain>
    </source>
</reference>
<name>A7RJD8_NEMVE</name>
<dbReference type="HOGENOM" id="CLU_1385689_0_0_1"/>
<dbReference type="PANTHER" id="PTHR20883">
    <property type="entry name" value="PHYTANOYL-COA DIOXYGENASE DOMAIN CONTAINING 1"/>
    <property type="match status" value="1"/>
</dbReference>
<dbReference type="AlphaFoldDB" id="A7RJD8"/>
<dbReference type="Proteomes" id="UP000001593">
    <property type="component" value="Unassembled WGS sequence"/>
</dbReference>
<proteinExistence type="predicted"/>
<dbReference type="Pfam" id="PF05721">
    <property type="entry name" value="PhyH"/>
    <property type="match status" value="1"/>
</dbReference>
<evidence type="ECO:0000256" key="1">
    <source>
        <dbReference type="ARBA" id="ARBA00001962"/>
    </source>
</evidence>
<dbReference type="InterPro" id="IPR008775">
    <property type="entry name" value="Phytyl_CoA_dOase-like"/>
</dbReference>
<evidence type="ECO:0000313" key="3">
    <source>
        <dbReference type="Proteomes" id="UP000001593"/>
    </source>
</evidence>
<dbReference type="Gene3D" id="2.60.120.620">
    <property type="entry name" value="q2cbj1_9rhob like domain"/>
    <property type="match status" value="2"/>
</dbReference>
<dbReference type="InParanoid" id="A7RJD8"/>
<protein>
    <submittedName>
        <fullName evidence="2">Uncharacterized protein</fullName>
    </submittedName>
</protein>
<keyword evidence="3" id="KW-1185">Reference proteome</keyword>
<dbReference type="SUPFAM" id="SSF51197">
    <property type="entry name" value="Clavaminate synthase-like"/>
    <property type="match status" value="1"/>
</dbReference>
<comment type="cofactor">
    <cofactor evidence="1">
        <name>Fe cation</name>
        <dbReference type="ChEBI" id="CHEBI:24875"/>
    </cofactor>
</comment>